<dbReference type="AlphaFoldDB" id="A0A841PUU8"/>
<dbReference type="Proteomes" id="UP000581688">
    <property type="component" value="Unassembled WGS sequence"/>
</dbReference>
<comment type="caution">
    <text evidence="2">The sequence shown here is derived from an EMBL/GenBank/DDBJ whole genome shotgun (WGS) entry which is preliminary data.</text>
</comment>
<gene>
    <name evidence="2" type="ORF">HNQ94_001025</name>
</gene>
<evidence type="ECO:0008006" key="4">
    <source>
        <dbReference type="Google" id="ProtNLM"/>
    </source>
</evidence>
<name>A0A841PUU8_9BACI</name>
<accession>A0A841PUU8</accession>
<evidence type="ECO:0000313" key="2">
    <source>
        <dbReference type="EMBL" id="MBB6452580.1"/>
    </source>
</evidence>
<reference evidence="2 3" key="1">
    <citation type="submission" date="2020-08" db="EMBL/GenBank/DDBJ databases">
        <title>Genomic Encyclopedia of Type Strains, Phase IV (KMG-IV): sequencing the most valuable type-strain genomes for metagenomic binning, comparative biology and taxonomic classification.</title>
        <authorList>
            <person name="Goeker M."/>
        </authorList>
    </citation>
    <scope>NUCLEOTIDE SEQUENCE [LARGE SCALE GENOMIC DNA]</scope>
    <source>
        <strain evidence="2 3">DSM 19612</strain>
    </source>
</reference>
<organism evidence="2 3">
    <name type="scientific">Salirhabdus euzebyi</name>
    <dbReference type="NCBI Taxonomy" id="394506"/>
    <lineage>
        <taxon>Bacteria</taxon>
        <taxon>Bacillati</taxon>
        <taxon>Bacillota</taxon>
        <taxon>Bacilli</taxon>
        <taxon>Bacillales</taxon>
        <taxon>Bacillaceae</taxon>
        <taxon>Salirhabdus</taxon>
    </lineage>
</organism>
<keyword evidence="1" id="KW-1133">Transmembrane helix</keyword>
<sequence>MGVIVFLLVFIVLFVILEKLLINLFGIEKKKLSESPGKTINRRGRNIILVIFLVALPFVNFEEYSFIKWYFILFNVLLFGFQSFMEWIYVRESKQYVTSLFFLIIIVAFIYNAEFIVKVLN</sequence>
<dbReference type="InterPro" id="IPR025441">
    <property type="entry name" value="DUF4181"/>
</dbReference>
<dbReference type="EMBL" id="JACHGH010000002">
    <property type="protein sequence ID" value="MBB6452580.1"/>
    <property type="molecule type" value="Genomic_DNA"/>
</dbReference>
<feature type="transmembrane region" description="Helical" evidence="1">
    <location>
        <begin position="96"/>
        <end position="117"/>
    </location>
</feature>
<dbReference type="Pfam" id="PF13789">
    <property type="entry name" value="DUF4181"/>
    <property type="match status" value="1"/>
</dbReference>
<feature type="transmembrane region" description="Helical" evidence="1">
    <location>
        <begin position="67"/>
        <end position="89"/>
    </location>
</feature>
<dbReference type="RefSeq" id="WP_174494773.1">
    <property type="nucleotide sequence ID" value="NZ_CADDWK010000002.1"/>
</dbReference>
<feature type="transmembrane region" description="Helical" evidence="1">
    <location>
        <begin position="6"/>
        <end position="25"/>
    </location>
</feature>
<evidence type="ECO:0000256" key="1">
    <source>
        <dbReference type="SAM" id="Phobius"/>
    </source>
</evidence>
<evidence type="ECO:0000313" key="3">
    <source>
        <dbReference type="Proteomes" id="UP000581688"/>
    </source>
</evidence>
<proteinExistence type="predicted"/>
<keyword evidence="3" id="KW-1185">Reference proteome</keyword>
<keyword evidence="1" id="KW-0472">Membrane</keyword>
<protein>
    <recommendedName>
        <fullName evidence="4">DUF4181 domain-containing protein</fullName>
    </recommendedName>
</protein>
<feature type="transmembrane region" description="Helical" evidence="1">
    <location>
        <begin position="46"/>
        <end position="61"/>
    </location>
</feature>
<keyword evidence="1" id="KW-0812">Transmembrane</keyword>